<name>A0A8S5QFH8_9CAUD</name>
<dbReference type="EMBL" id="BK015646">
    <property type="protein sequence ID" value="DAE17832.1"/>
    <property type="molecule type" value="Genomic_DNA"/>
</dbReference>
<protein>
    <submittedName>
        <fullName evidence="1">Uncharacterized protein</fullName>
    </submittedName>
</protein>
<proteinExistence type="predicted"/>
<evidence type="ECO:0000313" key="1">
    <source>
        <dbReference type="EMBL" id="DAE17832.1"/>
    </source>
</evidence>
<reference evidence="1" key="1">
    <citation type="journal article" date="2021" name="Proc. Natl. Acad. Sci. U.S.A.">
        <title>A Catalog of Tens of Thousands of Viruses from Human Metagenomes Reveals Hidden Associations with Chronic Diseases.</title>
        <authorList>
            <person name="Tisza M.J."/>
            <person name="Buck C.B."/>
        </authorList>
    </citation>
    <scope>NUCLEOTIDE SEQUENCE</scope>
    <source>
        <strain evidence="1">CtoOf8</strain>
    </source>
</reference>
<accession>A0A8S5QFH8</accession>
<sequence length="97" mass="10610">MQHNAAKYFALARTEEMAGHDAPAILFYLSSFCASLNCCDTQTLYRTTAKIQRLQARISLSDESLICMVHSYGPLSDGICQIALLQSLNGDLPAVLV</sequence>
<organism evidence="1">
    <name type="scientific">Siphoviridae sp. ctoOf8</name>
    <dbReference type="NCBI Taxonomy" id="2825668"/>
    <lineage>
        <taxon>Viruses</taxon>
        <taxon>Duplodnaviria</taxon>
        <taxon>Heunggongvirae</taxon>
        <taxon>Uroviricota</taxon>
        <taxon>Caudoviricetes</taxon>
    </lineage>
</organism>